<proteinExistence type="predicted"/>
<name>A0A6L5P7V5_LIMRT</name>
<dbReference type="GO" id="GO:0003676">
    <property type="term" value="F:nucleic acid binding"/>
    <property type="evidence" value="ECO:0007669"/>
    <property type="project" value="InterPro"/>
</dbReference>
<dbReference type="InterPro" id="IPR036397">
    <property type="entry name" value="RNaseH_sf"/>
</dbReference>
<accession>A0A6L5P7V5</accession>
<comment type="caution">
    <text evidence="1">The sequence shown here is derived from an EMBL/GenBank/DDBJ whole genome shotgun (WGS) entry which is preliminary data.</text>
</comment>
<organism evidence="1 2">
    <name type="scientific">Limosilactobacillus reuteri</name>
    <name type="common">Lactobacillus reuteri</name>
    <dbReference type="NCBI Taxonomy" id="1598"/>
    <lineage>
        <taxon>Bacteria</taxon>
        <taxon>Bacillati</taxon>
        <taxon>Bacillota</taxon>
        <taxon>Bacilli</taxon>
        <taxon>Lactobacillales</taxon>
        <taxon>Lactobacillaceae</taxon>
        <taxon>Limosilactobacillus</taxon>
    </lineage>
</organism>
<gene>
    <name evidence="1" type="ORF">GIX81_09980</name>
</gene>
<evidence type="ECO:0000313" key="2">
    <source>
        <dbReference type="Proteomes" id="UP000472879"/>
    </source>
</evidence>
<dbReference type="AlphaFoldDB" id="A0A6L5P7V5"/>
<evidence type="ECO:0008006" key="3">
    <source>
        <dbReference type="Google" id="ProtNLM"/>
    </source>
</evidence>
<sequence>MKNKELIYWIDLTGPAFLDEIIRLTIIDPNNQVLFNRKFDTQQVDYWDSNINGIMPESLIKEPLFEESRKEIQKIFDSSETLITFYGSTSFLEKQGINLANKTIIDLADSFRILGDSMDTIENLCIYYGYPLTDNVFERTGIDCAKGINFCYHEMENNRKAQEN</sequence>
<dbReference type="RefSeq" id="WP_153705213.1">
    <property type="nucleotide sequence ID" value="NZ_WJNA01000028.1"/>
</dbReference>
<dbReference type="InterPro" id="IPR012337">
    <property type="entry name" value="RNaseH-like_sf"/>
</dbReference>
<evidence type="ECO:0000313" key="1">
    <source>
        <dbReference type="EMBL" id="MRH09752.1"/>
    </source>
</evidence>
<protein>
    <recommendedName>
        <fullName evidence="3">Exonuclease domain-containing protein</fullName>
    </recommendedName>
</protein>
<dbReference type="EMBL" id="WJNA01000028">
    <property type="protein sequence ID" value="MRH09752.1"/>
    <property type="molecule type" value="Genomic_DNA"/>
</dbReference>
<dbReference type="Proteomes" id="UP000472879">
    <property type="component" value="Unassembled WGS sequence"/>
</dbReference>
<dbReference type="SUPFAM" id="SSF53098">
    <property type="entry name" value="Ribonuclease H-like"/>
    <property type="match status" value="1"/>
</dbReference>
<dbReference type="Gene3D" id="3.30.420.10">
    <property type="entry name" value="Ribonuclease H-like superfamily/Ribonuclease H"/>
    <property type="match status" value="1"/>
</dbReference>
<reference evidence="1 2" key="1">
    <citation type="submission" date="2019-11" db="EMBL/GenBank/DDBJ databases">
        <title>Draft genome sequence of 12 host-associated Lactobacillus reuteri rodent strains.</title>
        <authorList>
            <person name="Zhang S."/>
            <person name="Ozcam M."/>
            <person name="Van Pijkeren J.P."/>
        </authorList>
    </citation>
    <scope>NUCLEOTIDE SEQUENCE [LARGE SCALE GENOMIC DNA]</scope>
    <source>
        <strain evidence="1 2">Lr4020</strain>
    </source>
</reference>